<feature type="region of interest" description="Disordered" evidence="1">
    <location>
        <begin position="732"/>
        <end position="824"/>
    </location>
</feature>
<dbReference type="STRING" id="22663.A0A218X2T7"/>
<feature type="region of interest" description="Disordered" evidence="1">
    <location>
        <begin position="325"/>
        <end position="367"/>
    </location>
</feature>
<keyword evidence="2" id="KW-1133">Transmembrane helix</keyword>
<feature type="compositionally biased region" description="Polar residues" evidence="1">
    <location>
        <begin position="1"/>
        <end position="34"/>
    </location>
</feature>
<dbReference type="EMBL" id="PGOL01002259">
    <property type="protein sequence ID" value="PKI49223.1"/>
    <property type="molecule type" value="Genomic_DNA"/>
</dbReference>
<dbReference type="AlphaFoldDB" id="A0A218X2T7"/>
<dbReference type="PANTHER" id="PTHR34775:SF4">
    <property type="entry name" value="TRANSMEMBRANE PROTEIN"/>
    <property type="match status" value="1"/>
</dbReference>
<evidence type="ECO:0000313" key="4">
    <source>
        <dbReference type="EMBL" id="PKI49223.1"/>
    </source>
</evidence>
<proteinExistence type="predicted"/>
<reference evidence="4 6" key="3">
    <citation type="submission" date="2017-11" db="EMBL/GenBank/DDBJ databases">
        <title>De-novo sequencing of pomegranate (Punica granatum L.) genome.</title>
        <authorList>
            <person name="Akparov Z."/>
            <person name="Amiraslanov A."/>
            <person name="Hajiyeva S."/>
            <person name="Abbasov M."/>
            <person name="Kaur K."/>
            <person name="Hamwieh A."/>
            <person name="Solovyev V."/>
            <person name="Salamov A."/>
            <person name="Braich B."/>
            <person name="Kosarev P."/>
            <person name="Mahmoud A."/>
            <person name="Hajiyev E."/>
            <person name="Babayeva S."/>
            <person name="Izzatullayeva V."/>
            <person name="Mammadov A."/>
            <person name="Mammadov A."/>
            <person name="Sharifova S."/>
            <person name="Ojaghi J."/>
            <person name="Eynullazada K."/>
            <person name="Bayramov B."/>
            <person name="Abdulazimova A."/>
            <person name="Shahmuradov I."/>
        </authorList>
    </citation>
    <scope>NUCLEOTIDE SEQUENCE [LARGE SCALE GENOMIC DNA]</scope>
    <source>
        <strain evidence="4">AG2017</strain>
        <strain evidence="6">cv. AG2017</strain>
        <tissue evidence="4">Leaf</tissue>
    </source>
</reference>
<feature type="transmembrane region" description="Helical" evidence="2">
    <location>
        <begin position="660"/>
        <end position="681"/>
    </location>
</feature>
<feature type="compositionally biased region" description="Basic and acidic residues" evidence="1">
    <location>
        <begin position="749"/>
        <end position="770"/>
    </location>
</feature>
<sequence length="824" mass="90536">MALPSSKSSSTAAPLTANPNSGRPQNPSPRSSEIANPMRRSFSGNPFVKPSIVANPRGFNPVTPANSPSEFPRRRESIPCLREHEEKENGKDLNPNMRQARVRSPSIGKGTKNFMSPTISAASKFNASPRKKILSERNNDPIHSSCTSLSDLRSSCSSVNVSENLEEPGTKVTVEASHDSTVTDSGAAQEVSSLGSKGSRKKVAFDSIVHEIPPVESPNVGTEADLVNMDEEFANLKPSSPSLLGTEADLVNMDEEFADPKSSSPSLLAPLDADPLVPLLPYDPKTNYLSPRPQFLHYRPSPRIKHYLGEEGNFNFDSLPDGFDLDGLSDTDVTTEETTQSEKESDDASSNETIKDETGLELEPDGVKIAEDEAVETEEAVGAEKRSNRSFFTRSKFIVSIFIALVACLAIAGTHYSPSYLTIQGSSFPMEAEQLRDNIAENMRLWYANSLSYFSALMSEFRGKGYEWDKLQFYNLTELDENPWLGKSDILGNPIQVDNFENVEIGSKEKEQIEYSETEEDVVAEDTADEKAEVPDDGLEEPDEEEEEIMDKSFKFESEQEPEILDADKEVQMEMELEVENHEAPQGAETESDQFELSKVEVENQPQLQMVEVNDQPKLPRVEVEIRPNDPGAEKGSMELEDHDTAAFAVNSESVHSTAISAPVAGVLVALLVAVACLFYLRKRTTSATLKEFQTLQPVEKAKKFDISPVAATRATEFDVVGVDSCPSGMSSFQKNAASSRGTKSVVRKNNEAQSSERKTATGKSLRRESTASSFSDLSLGSSPSFGSFTTYEMIPSKHRNGDEELVITPIRRSSRLRKPVTST</sequence>
<evidence type="ECO:0000313" key="6">
    <source>
        <dbReference type="Proteomes" id="UP000233551"/>
    </source>
</evidence>
<evidence type="ECO:0000256" key="1">
    <source>
        <dbReference type="SAM" id="MobiDB-lite"/>
    </source>
</evidence>
<dbReference type="Proteomes" id="UP000197138">
    <property type="component" value="Unassembled WGS sequence"/>
</dbReference>
<keyword evidence="2" id="KW-0812">Transmembrane</keyword>
<protein>
    <submittedName>
        <fullName evidence="3">Uncharacterized protein</fullName>
    </submittedName>
</protein>
<organism evidence="3 5">
    <name type="scientific">Punica granatum</name>
    <name type="common">Pomegranate</name>
    <dbReference type="NCBI Taxonomy" id="22663"/>
    <lineage>
        <taxon>Eukaryota</taxon>
        <taxon>Viridiplantae</taxon>
        <taxon>Streptophyta</taxon>
        <taxon>Embryophyta</taxon>
        <taxon>Tracheophyta</taxon>
        <taxon>Spermatophyta</taxon>
        <taxon>Magnoliopsida</taxon>
        <taxon>eudicotyledons</taxon>
        <taxon>Gunneridae</taxon>
        <taxon>Pentapetalae</taxon>
        <taxon>rosids</taxon>
        <taxon>malvids</taxon>
        <taxon>Myrtales</taxon>
        <taxon>Lythraceae</taxon>
        <taxon>Punica</taxon>
    </lineage>
</organism>
<feature type="compositionally biased region" description="Acidic residues" evidence="1">
    <location>
        <begin position="325"/>
        <end position="335"/>
    </location>
</feature>
<dbReference type="EMBL" id="MTKT01002492">
    <property type="protein sequence ID" value="OWM79128.1"/>
    <property type="molecule type" value="Genomic_DNA"/>
</dbReference>
<feature type="compositionally biased region" description="Basic and acidic residues" evidence="1">
    <location>
        <begin position="71"/>
        <end position="91"/>
    </location>
</feature>
<evidence type="ECO:0000256" key="2">
    <source>
        <dbReference type="SAM" id="Phobius"/>
    </source>
</evidence>
<feature type="compositionally biased region" description="Polar residues" evidence="1">
    <location>
        <begin position="113"/>
        <end position="126"/>
    </location>
</feature>
<keyword evidence="2" id="KW-0472">Membrane</keyword>
<comment type="caution">
    <text evidence="3">The sequence shown here is derived from an EMBL/GenBank/DDBJ whole genome shotgun (WGS) entry which is preliminary data.</text>
</comment>
<dbReference type="GeneID" id="116198090"/>
<feature type="region of interest" description="Disordered" evidence="1">
    <location>
        <begin position="1"/>
        <end position="127"/>
    </location>
</feature>
<dbReference type="Proteomes" id="UP000233551">
    <property type="component" value="Unassembled WGS sequence"/>
</dbReference>
<feature type="region of interest" description="Disordered" evidence="1">
    <location>
        <begin position="160"/>
        <end position="194"/>
    </location>
</feature>
<feature type="compositionally biased region" description="Low complexity" evidence="1">
    <location>
        <begin position="771"/>
        <end position="791"/>
    </location>
</feature>
<evidence type="ECO:0000313" key="5">
    <source>
        <dbReference type="Proteomes" id="UP000197138"/>
    </source>
</evidence>
<feature type="region of interest" description="Disordered" evidence="1">
    <location>
        <begin position="509"/>
        <end position="545"/>
    </location>
</feature>
<feature type="compositionally biased region" description="Acidic residues" evidence="1">
    <location>
        <begin position="514"/>
        <end position="528"/>
    </location>
</feature>
<keyword evidence="6" id="KW-1185">Reference proteome</keyword>
<dbReference type="PANTHER" id="PTHR34775">
    <property type="entry name" value="TRANSMEMBRANE PROTEIN"/>
    <property type="match status" value="1"/>
</dbReference>
<feature type="compositionally biased region" description="Polar residues" evidence="1">
    <location>
        <begin position="179"/>
        <end position="194"/>
    </location>
</feature>
<reference evidence="3" key="2">
    <citation type="submission" date="2017-06" db="EMBL/GenBank/DDBJ databases">
        <title>The pomegranate genome and the genomics of punicalagin biosynthesis.</title>
        <authorList>
            <person name="Xu C."/>
        </authorList>
    </citation>
    <scope>NUCLEOTIDE SEQUENCE [LARGE SCALE GENOMIC DNA]</scope>
    <source>
        <tissue evidence="3">Fresh leaf</tissue>
    </source>
</reference>
<reference evidence="5" key="1">
    <citation type="journal article" date="2017" name="Plant J.">
        <title>The pomegranate (Punica granatum L.) genome and the genomics of punicalagin biosynthesis.</title>
        <authorList>
            <person name="Qin G."/>
            <person name="Xu C."/>
            <person name="Ming R."/>
            <person name="Tang H."/>
            <person name="Guyot R."/>
            <person name="Kramer E.M."/>
            <person name="Hu Y."/>
            <person name="Yi X."/>
            <person name="Qi Y."/>
            <person name="Xu X."/>
            <person name="Gao Z."/>
            <person name="Pan H."/>
            <person name="Jian J."/>
            <person name="Tian Y."/>
            <person name="Yue Z."/>
            <person name="Xu Y."/>
        </authorList>
    </citation>
    <scope>NUCLEOTIDE SEQUENCE [LARGE SCALE GENOMIC DNA]</scope>
    <source>
        <strain evidence="5">cv. Dabenzi</strain>
    </source>
</reference>
<feature type="compositionally biased region" description="Acidic residues" evidence="1">
    <location>
        <begin position="535"/>
        <end position="545"/>
    </location>
</feature>
<feature type="compositionally biased region" description="Basic residues" evidence="1">
    <location>
        <begin position="813"/>
        <end position="824"/>
    </location>
</feature>
<name>A0A218X2T7_PUNGR</name>
<gene>
    <name evidence="3" type="ORF">CDL15_Pgr003299</name>
    <name evidence="4" type="ORF">CRG98_030372</name>
</gene>
<evidence type="ECO:0000313" key="3">
    <source>
        <dbReference type="EMBL" id="OWM79128.1"/>
    </source>
</evidence>
<accession>A0A218X2T7</accession>
<feature type="compositionally biased region" description="Polar residues" evidence="1">
    <location>
        <begin position="732"/>
        <end position="743"/>
    </location>
</feature>
<dbReference type="OrthoDB" id="676522at2759"/>